<protein>
    <submittedName>
        <fullName evidence="5">Membrane fusion protein, multidrug efflux system</fullName>
    </submittedName>
</protein>
<dbReference type="GO" id="GO:0015562">
    <property type="term" value="F:efflux transmembrane transporter activity"/>
    <property type="evidence" value="ECO:0007669"/>
    <property type="project" value="TreeGrafter"/>
</dbReference>
<accession>A0A212QMB7</accession>
<dbReference type="Pfam" id="PF25954">
    <property type="entry name" value="Beta-barrel_RND_2"/>
    <property type="match status" value="1"/>
</dbReference>
<dbReference type="InterPro" id="IPR058792">
    <property type="entry name" value="Beta-barrel_RND_2"/>
</dbReference>
<dbReference type="Gene3D" id="2.40.50.100">
    <property type="match status" value="1"/>
</dbReference>
<dbReference type="Gene3D" id="2.40.30.170">
    <property type="match status" value="1"/>
</dbReference>
<keyword evidence="6" id="KW-1185">Reference proteome</keyword>
<dbReference type="InterPro" id="IPR058625">
    <property type="entry name" value="MdtA-like_BSH"/>
</dbReference>
<name>A0A212QMB7_RHOAC</name>
<reference evidence="6" key="1">
    <citation type="submission" date="2017-06" db="EMBL/GenBank/DDBJ databases">
        <authorList>
            <person name="Varghese N."/>
            <person name="Submissions S."/>
        </authorList>
    </citation>
    <scope>NUCLEOTIDE SEQUENCE [LARGE SCALE GENOMIC DNA]</scope>
    <source>
        <strain evidence="6">DSM 137</strain>
    </source>
</reference>
<dbReference type="GO" id="GO:1990281">
    <property type="term" value="C:efflux pump complex"/>
    <property type="evidence" value="ECO:0007669"/>
    <property type="project" value="TreeGrafter"/>
</dbReference>
<dbReference type="Pfam" id="PF25917">
    <property type="entry name" value="BSH_RND"/>
    <property type="match status" value="1"/>
</dbReference>
<dbReference type="InterPro" id="IPR006143">
    <property type="entry name" value="RND_pump_MFP"/>
</dbReference>
<dbReference type="SUPFAM" id="SSF111369">
    <property type="entry name" value="HlyD-like secretion proteins"/>
    <property type="match status" value="1"/>
</dbReference>
<evidence type="ECO:0000256" key="2">
    <source>
        <dbReference type="SAM" id="MobiDB-lite"/>
    </source>
</evidence>
<feature type="domain" description="CusB-like beta-barrel" evidence="4">
    <location>
        <begin position="204"/>
        <end position="279"/>
    </location>
</feature>
<gene>
    <name evidence="5" type="ORF">SAMN06265338_101796</name>
</gene>
<evidence type="ECO:0000259" key="4">
    <source>
        <dbReference type="Pfam" id="PF25954"/>
    </source>
</evidence>
<evidence type="ECO:0000313" key="6">
    <source>
        <dbReference type="Proteomes" id="UP000198418"/>
    </source>
</evidence>
<dbReference type="EMBL" id="FYDG01000001">
    <property type="protein sequence ID" value="SNB60371.1"/>
    <property type="molecule type" value="Genomic_DNA"/>
</dbReference>
<dbReference type="Gene3D" id="2.40.420.20">
    <property type="match status" value="1"/>
</dbReference>
<proteinExistence type="inferred from homology"/>
<feature type="region of interest" description="Disordered" evidence="2">
    <location>
        <begin position="358"/>
        <end position="378"/>
    </location>
</feature>
<sequence>MEAMRAKSFTITFVVLAVVIGGLSYVQFKVKPAMIAGFMSAPRPVNGVSVEEARPESWTPRLAAIGTFKSVPGIDAAGQLAGIIAEVAVKNGQDVRQGDLLFRIDDASEQADLKSNAATLKNAEIAYQRQQSLTARGVASQSNLDAAVAARDTAAAAVERAKVIIAQKTITAPFSGRVGIRKVDVGQYVAAGAALISLQQLDPIYIDFQAPEQFFGDLALGQTVTAQVDLLGGIKVSGKIVNLDARVDRDTRTLLVRAEMANPDKKILPGMFANVDVEAGKSRDSVTLPRTAISYSLYGDSVYVVAPDDAQKGFDGPLHAERRFVRLGETRGERVALQEGVKSGEKVVTQGQIKLQPNAAVKIEPDTGLPPQNPRPLQ</sequence>
<evidence type="ECO:0000259" key="3">
    <source>
        <dbReference type="Pfam" id="PF25917"/>
    </source>
</evidence>
<feature type="domain" description="Multidrug resistance protein MdtA-like barrel-sandwich hybrid" evidence="3">
    <location>
        <begin position="78"/>
        <end position="194"/>
    </location>
</feature>
<dbReference type="AlphaFoldDB" id="A0A212QMB7"/>
<comment type="similarity">
    <text evidence="1">Belongs to the membrane fusion protein (MFP) (TC 8.A.1) family.</text>
</comment>
<evidence type="ECO:0000256" key="1">
    <source>
        <dbReference type="ARBA" id="ARBA00009477"/>
    </source>
</evidence>
<organism evidence="5 6">
    <name type="scientific">Rhodoblastus acidophilus</name>
    <name type="common">Rhodopseudomonas acidophila</name>
    <dbReference type="NCBI Taxonomy" id="1074"/>
    <lineage>
        <taxon>Bacteria</taxon>
        <taxon>Pseudomonadati</taxon>
        <taxon>Pseudomonadota</taxon>
        <taxon>Alphaproteobacteria</taxon>
        <taxon>Hyphomicrobiales</taxon>
        <taxon>Rhodoblastaceae</taxon>
        <taxon>Rhodoblastus</taxon>
    </lineage>
</organism>
<dbReference type="PANTHER" id="PTHR30469">
    <property type="entry name" value="MULTIDRUG RESISTANCE PROTEIN MDTA"/>
    <property type="match status" value="1"/>
</dbReference>
<dbReference type="Proteomes" id="UP000198418">
    <property type="component" value="Unassembled WGS sequence"/>
</dbReference>
<evidence type="ECO:0000313" key="5">
    <source>
        <dbReference type="EMBL" id="SNB60371.1"/>
    </source>
</evidence>
<dbReference type="Gene3D" id="1.10.287.470">
    <property type="entry name" value="Helix hairpin bin"/>
    <property type="match status" value="1"/>
</dbReference>
<dbReference type="FunFam" id="2.40.30.170:FF:000010">
    <property type="entry name" value="Efflux RND transporter periplasmic adaptor subunit"/>
    <property type="match status" value="1"/>
</dbReference>
<dbReference type="PANTHER" id="PTHR30469:SF11">
    <property type="entry name" value="BLL4320 PROTEIN"/>
    <property type="match status" value="1"/>
</dbReference>
<dbReference type="NCBIfam" id="TIGR01730">
    <property type="entry name" value="RND_mfp"/>
    <property type="match status" value="1"/>
</dbReference>